<gene>
    <name evidence="9" type="ORF">I6U48_00630</name>
</gene>
<evidence type="ECO:0000256" key="1">
    <source>
        <dbReference type="ARBA" id="ARBA00001966"/>
    </source>
</evidence>
<dbReference type="PANTHER" id="PTHR24960">
    <property type="entry name" value="PHOTOSYSTEM I IRON-SULFUR CENTER-RELATED"/>
    <property type="match status" value="1"/>
</dbReference>
<dbReference type="PANTHER" id="PTHR24960:SF79">
    <property type="entry name" value="PHOTOSYSTEM I IRON-SULFUR CENTER"/>
    <property type="match status" value="1"/>
</dbReference>
<keyword evidence="10" id="KW-1185">Reference proteome</keyword>
<sequence>MKIFYFTATGNSLYVAKRFGGELYSIPKVLNTNELSYEDEKIGIIFPCYGFAAPGIVREFMEKVTLKSPYIFAILTYGNTIANGVGWFTEYAKKNNITIHYANSLLMIDNYLPVFDIEQQKLKQKNIEENLNRLLIDVSENKKYIHKGSLLDSFMTNGLQGLLKIIPNFNSVENFSINDKCTSCGTCVKVCPRNNLSINKELKNSKPTYGDTCEYCLACINLCPQKAIKLKKEKNPDARFKNENITLKEIIDSNS</sequence>
<evidence type="ECO:0000313" key="10">
    <source>
        <dbReference type="Proteomes" id="UP000694308"/>
    </source>
</evidence>
<comment type="cofactor">
    <cofactor evidence="1">
        <name>[4Fe-4S] cluster</name>
        <dbReference type="ChEBI" id="CHEBI:49883"/>
    </cofactor>
</comment>
<keyword evidence="5" id="KW-0479">Metal-binding</keyword>
<organism evidence="9 10">
    <name type="scientific">Clostridium thailandense</name>
    <dbReference type="NCBI Taxonomy" id="2794346"/>
    <lineage>
        <taxon>Bacteria</taxon>
        <taxon>Bacillati</taxon>
        <taxon>Bacillota</taxon>
        <taxon>Clostridia</taxon>
        <taxon>Eubacteriales</taxon>
        <taxon>Clostridiaceae</taxon>
        <taxon>Clostridium</taxon>
    </lineage>
</organism>
<comment type="caution">
    <text evidence="9">The sequence shown here is derived from an EMBL/GenBank/DDBJ whole genome shotgun (WGS) entry which is preliminary data.</text>
</comment>
<dbReference type="GO" id="GO:0051539">
    <property type="term" value="F:4 iron, 4 sulfur cluster binding"/>
    <property type="evidence" value="ECO:0007669"/>
    <property type="project" value="UniProtKB-KW"/>
</dbReference>
<evidence type="ECO:0000256" key="3">
    <source>
        <dbReference type="ARBA" id="ARBA00013529"/>
    </source>
</evidence>
<evidence type="ECO:0000256" key="5">
    <source>
        <dbReference type="ARBA" id="ARBA00022723"/>
    </source>
</evidence>
<dbReference type="PROSITE" id="PS00198">
    <property type="entry name" value="4FE4S_FER_1"/>
    <property type="match status" value="2"/>
</dbReference>
<dbReference type="InterPro" id="IPR017900">
    <property type="entry name" value="4Fe4S_Fe_S_CS"/>
</dbReference>
<name>A0A949TFV4_9CLOT</name>
<evidence type="ECO:0000256" key="7">
    <source>
        <dbReference type="ARBA" id="ARBA00023014"/>
    </source>
</evidence>
<dbReference type="AlphaFoldDB" id="A0A949TFV4"/>
<evidence type="ECO:0000259" key="8">
    <source>
        <dbReference type="PROSITE" id="PS51379"/>
    </source>
</evidence>
<dbReference type="InterPro" id="IPR047964">
    <property type="entry name" value="EFR1-like"/>
</dbReference>
<dbReference type="RefSeq" id="WP_218318463.1">
    <property type="nucleotide sequence ID" value="NZ_JAEEGC010000004.1"/>
</dbReference>
<dbReference type="EMBL" id="JAEEGC010000004">
    <property type="protein sequence ID" value="MBV7271425.1"/>
    <property type="molecule type" value="Genomic_DNA"/>
</dbReference>
<comment type="function">
    <text evidence="2">Ferredoxins are iron-sulfur proteins that transfer electrons in a wide variety of metabolic reactions.</text>
</comment>
<evidence type="ECO:0000256" key="2">
    <source>
        <dbReference type="ARBA" id="ARBA00003532"/>
    </source>
</evidence>
<dbReference type="InterPro" id="IPR050157">
    <property type="entry name" value="PSI_iron-sulfur_center"/>
</dbReference>
<evidence type="ECO:0000313" key="9">
    <source>
        <dbReference type="EMBL" id="MBV7271425.1"/>
    </source>
</evidence>
<evidence type="ECO:0000256" key="6">
    <source>
        <dbReference type="ARBA" id="ARBA00023004"/>
    </source>
</evidence>
<feature type="domain" description="4Fe-4S ferredoxin-type" evidence="8">
    <location>
        <begin position="205"/>
        <end position="233"/>
    </location>
</feature>
<proteinExistence type="predicted"/>
<protein>
    <recommendedName>
        <fullName evidence="3">Ferredoxin</fullName>
    </recommendedName>
</protein>
<keyword evidence="7" id="KW-0411">Iron-sulfur</keyword>
<dbReference type="GO" id="GO:0046872">
    <property type="term" value="F:metal ion binding"/>
    <property type="evidence" value="ECO:0007669"/>
    <property type="project" value="UniProtKB-KW"/>
</dbReference>
<dbReference type="NCBIfam" id="NF038196">
    <property type="entry name" value="ferrodoxin_EFR1"/>
    <property type="match status" value="1"/>
</dbReference>
<keyword evidence="4" id="KW-0004">4Fe-4S</keyword>
<dbReference type="InterPro" id="IPR017896">
    <property type="entry name" value="4Fe4S_Fe-S-bd"/>
</dbReference>
<keyword evidence="6" id="KW-0408">Iron</keyword>
<feature type="domain" description="4Fe-4S ferredoxin-type" evidence="8">
    <location>
        <begin position="173"/>
        <end position="201"/>
    </location>
</feature>
<dbReference type="Proteomes" id="UP000694308">
    <property type="component" value="Unassembled WGS sequence"/>
</dbReference>
<dbReference type="PROSITE" id="PS51379">
    <property type="entry name" value="4FE4S_FER_2"/>
    <property type="match status" value="2"/>
</dbReference>
<evidence type="ECO:0000256" key="4">
    <source>
        <dbReference type="ARBA" id="ARBA00022485"/>
    </source>
</evidence>
<accession>A0A949TFV4</accession>
<dbReference type="Pfam" id="PF12838">
    <property type="entry name" value="Fer4_7"/>
    <property type="match status" value="1"/>
</dbReference>
<reference evidence="9" key="1">
    <citation type="submission" date="2020-12" db="EMBL/GenBank/DDBJ databases">
        <title>Clostridium thailandense sp. nov., a novel acetogenic bacterium isolated from peat land soil in Thailand.</title>
        <authorList>
            <person name="Chaikitkaew S."/>
            <person name="Birkeland N.K."/>
        </authorList>
    </citation>
    <scope>NUCLEOTIDE SEQUENCE</scope>
    <source>
        <strain evidence="9">PL3</strain>
    </source>
</reference>